<feature type="region of interest" description="Disordered" evidence="1">
    <location>
        <begin position="15"/>
        <end position="68"/>
    </location>
</feature>
<evidence type="ECO:0000313" key="3">
    <source>
        <dbReference type="Proteomes" id="UP000320762"/>
    </source>
</evidence>
<protein>
    <submittedName>
        <fullName evidence="2">Uncharacterized protein</fullName>
    </submittedName>
</protein>
<organism evidence="2 3">
    <name type="scientific">Schizophyllum amplum</name>
    <dbReference type="NCBI Taxonomy" id="97359"/>
    <lineage>
        <taxon>Eukaryota</taxon>
        <taxon>Fungi</taxon>
        <taxon>Dikarya</taxon>
        <taxon>Basidiomycota</taxon>
        <taxon>Agaricomycotina</taxon>
        <taxon>Agaricomycetes</taxon>
        <taxon>Agaricomycetidae</taxon>
        <taxon>Agaricales</taxon>
        <taxon>Schizophyllaceae</taxon>
        <taxon>Schizophyllum</taxon>
    </lineage>
</organism>
<evidence type="ECO:0000313" key="2">
    <source>
        <dbReference type="EMBL" id="TRM63100.1"/>
    </source>
</evidence>
<keyword evidence="3" id="KW-1185">Reference proteome</keyword>
<dbReference type="EMBL" id="VDMD01000010">
    <property type="protein sequence ID" value="TRM63100.1"/>
    <property type="molecule type" value="Genomic_DNA"/>
</dbReference>
<dbReference type="Proteomes" id="UP000320762">
    <property type="component" value="Unassembled WGS sequence"/>
</dbReference>
<accession>A0A550CE74</accession>
<evidence type="ECO:0000256" key="1">
    <source>
        <dbReference type="SAM" id="MobiDB-lite"/>
    </source>
</evidence>
<feature type="compositionally biased region" description="Polar residues" evidence="1">
    <location>
        <begin position="43"/>
        <end position="60"/>
    </location>
</feature>
<sequence>MTTIVVEDKPIVSFPCPPFSTSPDSASMREVSKTYKKAYRPRPSTTPSGGAQRRQPTSNDAVDPDARDVSLMPERGRLCVYNHIQNILLVTYHRHVLYNHSGHIVITTGLSSTLGSTFCTPTPPATTRILAYLLSCRVHPASESLPISAQRVSPT</sequence>
<name>A0A550CE74_9AGAR</name>
<comment type="caution">
    <text evidence="2">The sequence shown here is derived from an EMBL/GenBank/DDBJ whole genome shotgun (WGS) entry which is preliminary data.</text>
</comment>
<gene>
    <name evidence="2" type="ORF">BD626DRAFT_495493</name>
</gene>
<reference evidence="2 3" key="1">
    <citation type="journal article" date="2019" name="New Phytol.">
        <title>Comparative genomics reveals unique wood-decay strategies and fruiting body development in the Schizophyllaceae.</title>
        <authorList>
            <person name="Almasi E."/>
            <person name="Sahu N."/>
            <person name="Krizsan K."/>
            <person name="Balint B."/>
            <person name="Kovacs G.M."/>
            <person name="Kiss B."/>
            <person name="Cseklye J."/>
            <person name="Drula E."/>
            <person name="Henrissat B."/>
            <person name="Nagy I."/>
            <person name="Chovatia M."/>
            <person name="Adam C."/>
            <person name="LaButti K."/>
            <person name="Lipzen A."/>
            <person name="Riley R."/>
            <person name="Grigoriev I.V."/>
            <person name="Nagy L.G."/>
        </authorList>
    </citation>
    <scope>NUCLEOTIDE SEQUENCE [LARGE SCALE GENOMIC DNA]</scope>
    <source>
        <strain evidence="2 3">NL-1724</strain>
    </source>
</reference>
<proteinExistence type="predicted"/>
<dbReference type="AlphaFoldDB" id="A0A550CE74"/>